<dbReference type="EMBL" id="VWNA01000003">
    <property type="protein sequence ID" value="MQT15181.1"/>
    <property type="molecule type" value="Genomic_DNA"/>
</dbReference>
<evidence type="ECO:0000256" key="2">
    <source>
        <dbReference type="ARBA" id="ARBA00022679"/>
    </source>
</evidence>
<feature type="domain" description="Aminotransferase class I/classII large" evidence="5">
    <location>
        <begin position="89"/>
        <end position="428"/>
    </location>
</feature>
<dbReference type="Proteomes" id="UP000332515">
    <property type="component" value="Unassembled WGS sequence"/>
</dbReference>
<dbReference type="InterPro" id="IPR015422">
    <property type="entry name" value="PyrdxlP-dep_Trfase_small"/>
</dbReference>
<dbReference type="Gene3D" id="3.90.1150.10">
    <property type="entry name" value="Aspartate Aminotransferase, domain 1"/>
    <property type="match status" value="1"/>
</dbReference>
<organism evidence="6 7">
    <name type="scientific">Segnochrobactrum spirostomi</name>
    <dbReference type="NCBI Taxonomy" id="2608987"/>
    <lineage>
        <taxon>Bacteria</taxon>
        <taxon>Pseudomonadati</taxon>
        <taxon>Pseudomonadota</taxon>
        <taxon>Alphaproteobacteria</taxon>
        <taxon>Hyphomicrobiales</taxon>
        <taxon>Segnochrobactraceae</taxon>
        <taxon>Segnochrobactrum</taxon>
    </lineage>
</organism>
<keyword evidence="3" id="KW-0663">Pyridoxal phosphate</keyword>
<dbReference type="PANTHER" id="PTHR13693:SF100">
    <property type="entry name" value="8-AMINO-7-OXONONANOATE SYNTHASE"/>
    <property type="match status" value="1"/>
</dbReference>
<keyword evidence="2 6" id="KW-0808">Transferase</keyword>
<evidence type="ECO:0000313" key="7">
    <source>
        <dbReference type="Proteomes" id="UP000332515"/>
    </source>
</evidence>
<dbReference type="AlphaFoldDB" id="A0A6A7YB54"/>
<reference evidence="6 7" key="1">
    <citation type="submission" date="2019-09" db="EMBL/GenBank/DDBJ databases">
        <title>Segnochrobactrum spirostomi gen. nov., sp. nov., isolated from the ciliate Spirostomum cf. yagiui and description of a novel family, Segnochrobactraceae fam. nov. within the order Rhizobiales of the class Alphaproteobacteria.</title>
        <authorList>
            <person name="Akter S."/>
            <person name="Shazib S.U.A."/>
            <person name="Shin M.K."/>
        </authorList>
    </citation>
    <scope>NUCLEOTIDE SEQUENCE [LARGE SCALE GENOMIC DNA]</scope>
    <source>
        <strain evidence="6 7">Sp-1</strain>
    </source>
</reference>
<sequence>MPTSHDPLSDNELQQLLSAMQPGQDRERRSAHVHALKPRSAPSFETHPSYVNMKVQRDFAALLQIQDPYYRLHEARAGAETVLNGLPVSNFASYDYLGLNGHPEILEAVAEATREFGTSVSASRISAGERRVHRDLEEALARTYETDAAIAFVSGHAAAVSTLGTLMGPRDLIVHDAVIHNCVVVGAQLSGAARRLFPHNDLDALDALLADERNQFDRVMIVSEGLFSMDGDGPDLARLIEIKQRHGCFLMMDDAHGLGPLGENGRGIFEHQRVDPAGVDLWLGTMSKTLVSCGGYVAANAVIVDILKHHAPGFVYSVGMPAGQAVAATSALTIMRREPQRVARLASRSQRFLKAAKTAALDVGDAWGYGIVPVIVGDTIKTLHLAERLLGRGINAFPILPPGVPEKSARLRFFINETHTDEQIDQAVALTAEILGSIEVPRIF</sequence>
<gene>
    <name evidence="6" type="ORF">F0357_21475</name>
</gene>
<dbReference type="GO" id="GO:0008710">
    <property type="term" value="F:8-amino-7-oxononanoate synthase activity"/>
    <property type="evidence" value="ECO:0007669"/>
    <property type="project" value="TreeGrafter"/>
</dbReference>
<dbReference type="GO" id="GO:0008483">
    <property type="term" value="F:transaminase activity"/>
    <property type="evidence" value="ECO:0007669"/>
    <property type="project" value="UniProtKB-KW"/>
</dbReference>
<name>A0A6A7YB54_9HYPH</name>
<evidence type="ECO:0000256" key="1">
    <source>
        <dbReference type="ARBA" id="ARBA00001933"/>
    </source>
</evidence>
<dbReference type="InterPro" id="IPR015421">
    <property type="entry name" value="PyrdxlP-dep_Trfase_major"/>
</dbReference>
<dbReference type="Gene3D" id="3.40.640.10">
    <property type="entry name" value="Type I PLP-dependent aspartate aminotransferase-like (Major domain)"/>
    <property type="match status" value="1"/>
</dbReference>
<keyword evidence="7" id="KW-1185">Reference proteome</keyword>
<proteinExistence type="predicted"/>
<dbReference type="PANTHER" id="PTHR13693">
    <property type="entry name" value="CLASS II AMINOTRANSFERASE/8-AMINO-7-OXONONANOATE SYNTHASE"/>
    <property type="match status" value="1"/>
</dbReference>
<dbReference type="Pfam" id="PF00155">
    <property type="entry name" value="Aminotran_1_2"/>
    <property type="match status" value="1"/>
</dbReference>
<evidence type="ECO:0000259" key="5">
    <source>
        <dbReference type="Pfam" id="PF00155"/>
    </source>
</evidence>
<protein>
    <submittedName>
        <fullName evidence="6">Aminotransferase class I/II-fold pyridoxal phosphate-dependent enzyme</fullName>
    </submittedName>
</protein>
<accession>A0A6A7YB54</accession>
<dbReference type="InterPro" id="IPR015424">
    <property type="entry name" value="PyrdxlP-dep_Trfase"/>
</dbReference>
<dbReference type="SUPFAM" id="SSF53383">
    <property type="entry name" value="PLP-dependent transferases"/>
    <property type="match status" value="1"/>
</dbReference>
<feature type="region of interest" description="Disordered" evidence="4">
    <location>
        <begin position="21"/>
        <end position="48"/>
    </location>
</feature>
<comment type="caution">
    <text evidence="6">The sequence shown here is derived from an EMBL/GenBank/DDBJ whole genome shotgun (WGS) entry which is preliminary data.</text>
</comment>
<evidence type="ECO:0000256" key="3">
    <source>
        <dbReference type="ARBA" id="ARBA00022898"/>
    </source>
</evidence>
<dbReference type="InterPro" id="IPR004839">
    <property type="entry name" value="Aminotransferase_I/II_large"/>
</dbReference>
<evidence type="ECO:0000256" key="4">
    <source>
        <dbReference type="SAM" id="MobiDB-lite"/>
    </source>
</evidence>
<dbReference type="InterPro" id="IPR050087">
    <property type="entry name" value="AON_synthase_class-II"/>
</dbReference>
<dbReference type="GO" id="GO:0009102">
    <property type="term" value="P:biotin biosynthetic process"/>
    <property type="evidence" value="ECO:0007669"/>
    <property type="project" value="TreeGrafter"/>
</dbReference>
<dbReference type="GO" id="GO:0030170">
    <property type="term" value="F:pyridoxal phosphate binding"/>
    <property type="evidence" value="ECO:0007669"/>
    <property type="project" value="InterPro"/>
</dbReference>
<keyword evidence="6" id="KW-0032">Aminotransferase</keyword>
<comment type="cofactor">
    <cofactor evidence="1">
        <name>pyridoxal 5'-phosphate</name>
        <dbReference type="ChEBI" id="CHEBI:597326"/>
    </cofactor>
</comment>
<evidence type="ECO:0000313" key="6">
    <source>
        <dbReference type="EMBL" id="MQT15181.1"/>
    </source>
</evidence>